<dbReference type="InterPro" id="IPR009057">
    <property type="entry name" value="Homeodomain-like_sf"/>
</dbReference>
<dbReference type="Pfam" id="PF00730">
    <property type="entry name" value="HhH-GPD"/>
    <property type="match status" value="1"/>
</dbReference>
<dbReference type="Pfam" id="PF02805">
    <property type="entry name" value="Ada_Zn_binding"/>
    <property type="match status" value="1"/>
</dbReference>
<keyword evidence="9" id="KW-0805">Transcription regulation</keyword>
<dbReference type="SMART" id="SM00342">
    <property type="entry name" value="HTH_ARAC"/>
    <property type="match status" value="1"/>
</dbReference>
<evidence type="ECO:0000256" key="1">
    <source>
        <dbReference type="ARBA" id="ARBA00000086"/>
    </source>
</evidence>
<protein>
    <recommendedName>
        <fullName evidence="3">DNA-3-methyladenine glycosylase II</fullName>
        <ecNumber evidence="3">3.2.2.21</ecNumber>
    </recommendedName>
</protein>
<comment type="caution">
    <text evidence="15">The sequence shown here is derived from an EMBL/GenBank/DDBJ whole genome shotgun (WGS) entry which is preliminary data.</text>
</comment>
<keyword evidence="12" id="KW-0804">Transcription</keyword>
<dbReference type="InterPro" id="IPR004026">
    <property type="entry name" value="Ada_DNA_repair_Zn-bd"/>
</dbReference>
<dbReference type="InterPro" id="IPR023170">
    <property type="entry name" value="HhH_base_excis_C"/>
</dbReference>
<evidence type="ECO:0000256" key="11">
    <source>
        <dbReference type="ARBA" id="ARBA00023159"/>
    </source>
</evidence>
<evidence type="ECO:0000256" key="4">
    <source>
        <dbReference type="ARBA" id="ARBA00022603"/>
    </source>
</evidence>
<dbReference type="InterPro" id="IPR003265">
    <property type="entry name" value="HhH-GPD_domain"/>
</dbReference>
<dbReference type="SMART" id="SM01009">
    <property type="entry name" value="AlkA_N"/>
    <property type="match status" value="1"/>
</dbReference>
<feature type="domain" description="HTH araC/xylS-type" evidence="14">
    <location>
        <begin position="103"/>
        <end position="201"/>
    </location>
</feature>
<sequence>MSDFRQSRPSVQRRLEDVIDEETGYQAVRSRDARFDGVFFTAVKTTRIYCRPSCPAVTPKRQNVTFYPTAAAAQGAGYRACRRCRPDAVPGSPEWDARADLVGRAMRLIRDGVVDRDGVAGLAKRLGYSERQVNRQLTAEVGAGPVALARAQRAQAARVLLQTTQLPVTQVAFAAGFASVRQFNDSIREIYGRTPTELRQDAHSRRAAAPASHATAVPLRLAYRGAYEAGGVFDFLARRVIPGIEEITGTPGARTYRRTLRLPYGAGTAEIDEAPGRGWLDCRLRLSDLRDLTTAVQRIRHLFDLDADPDAVGQLLGTDPVLAPAVAARPGVRSPGAADPFELGIRAVIGQQITVAGARTMLGTLVAAYGDRLPGGADSGLTHLFPAADRLAAAGFTELGMPDSRRRTLRALAEAVASGALRLDPGADRDETTTRLLDLPGIGPWTTGYIRMRALGDPDVFLPTDVGVRRGLAVLGVDGAPRTASAVAEAWRPWRSYALHHLWAADHETGKPNGSTP</sequence>
<dbReference type="Gene3D" id="1.10.340.30">
    <property type="entry name" value="Hypothetical protein, domain 2"/>
    <property type="match status" value="1"/>
</dbReference>
<evidence type="ECO:0000313" key="15">
    <source>
        <dbReference type="EMBL" id="MCQ4083109.1"/>
    </source>
</evidence>
<dbReference type="Gene3D" id="3.40.10.10">
    <property type="entry name" value="DNA Methylphosphotriester Repair Domain"/>
    <property type="match status" value="1"/>
</dbReference>
<evidence type="ECO:0000256" key="9">
    <source>
        <dbReference type="ARBA" id="ARBA00023015"/>
    </source>
</evidence>
<accession>A0ABT1PZQ1</accession>
<comment type="cofactor">
    <cofactor evidence="2">
        <name>Zn(2+)</name>
        <dbReference type="ChEBI" id="CHEBI:29105"/>
    </cofactor>
</comment>
<dbReference type="EMBL" id="JANFNG010000018">
    <property type="protein sequence ID" value="MCQ4083109.1"/>
    <property type="molecule type" value="Genomic_DNA"/>
</dbReference>
<dbReference type="Proteomes" id="UP001057702">
    <property type="component" value="Unassembled WGS sequence"/>
</dbReference>
<keyword evidence="10" id="KW-0238">DNA-binding</keyword>
<dbReference type="PROSITE" id="PS01124">
    <property type="entry name" value="HTH_ARAC_FAMILY_2"/>
    <property type="match status" value="1"/>
</dbReference>
<dbReference type="SUPFAM" id="SSF55945">
    <property type="entry name" value="TATA-box binding protein-like"/>
    <property type="match status" value="1"/>
</dbReference>
<keyword evidence="6" id="KW-0479">Metal-binding</keyword>
<dbReference type="InterPro" id="IPR011257">
    <property type="entry name" value="DNA_glycosylase"/>
</dbReference>
<dbReference type="InterPro" id="IPR010316">
    <property type="entry name" value="AlkA_N"/>
</dbReference>
<keyword evidence="4" id="KW-0489">Methyltransferase</keyword>
<proteinExistence type="predicted"/>
<reference evidence="15" key="1">
    <citation type="submission" date="2022-06" db="EMBL/GenBank/DDBJ databases">
        <title>Draft genome sequence of Streptomyces sp. RB6PN25 isolated from peat swamp forest in Thailand.</title>
        <authorList>
            <person name="Duangmal K."/>
            <person name="Klaysubun C."/>
        </authorList>
    </citation>
    <scope>NUCLEOTIDE SEQUENCE</scope>
    <source>
        <strain evidence="15">RB6PN25</strain>
    </source>
</reference>
<evidence type="ECO:0000256" key="3">
    <source>
        <dbReference type="ARBA" id="ARBA00012000"/>
    </source>
</evidence>
<evidence type="ECO:0000256" key="8">
    <source>
        <dbReference type="ARBA" id="ARBA00022833"/>
    </source>
</evidence>
<keyword evidence="11" id="KW-0010">Activator</keyword>
<evidence type="ECO:0000259" key="14">
    <source>
        <dbReference type="PROSITE" id="PS01124"/>
    </source>
</evidence>
<comment type="catalytic activity">
    <reaction evidence="1">
        <text>Hydrolysis of alkylated DNA, releasing 3-methyladenine, 3-methylguanine, 7-methylguanine and 7-methyladenine.</text>
        <dbReference type="EC" id="3.2.2.21"/>
    </reaction>
</comment>
<organism evidence="15 16">
    <name type="scientific">Streptomyces humicola</name>
    <dbReference type="NCBI Taxonomy" id="2953240"/>
    <lineage>
        <taxon>Bacteria</taxon>
        <taxon>Bacillati</taxon>
        <taxon>Actinomycetota</taxon>
        <taxon>Actinomycetes</taxon>
        <taxon>Kitasatosporales</taxon>
        <taxon>Streptomycetaceae</taxon>
        <taxon>Streptomyces</taxon>
    </lineage>
</organism>
<dbReference type="PANTHER" id="PTHR43003:SF13">
    <property type="entry name" value="DNA-3-METHYLADENINE GLYCOSYLASE 2"/>
    <property type="match status" value="1"/>
</dbReference>
<dbReference type="SMART" id="SM00478">
    <property type="entry name" value="ENDO3c"/>
    <property type="match status" value="1"/>
</dbReference>
<dbReference type="Gene3D" id="3.30.310.20">
    <property type="entry name" value="DNA-3-methyladenine glycosylase AlkA, N-terminal domain"/>
    <property type="match status" value="1"/>
</dbReference>
<evidence type="ECO:0000256" key="6">
    <source>
        <dbReference type="ARBA" id="ARBA00022723"/>
    </source>
</evidence>
<dbReference type="Gene3D" id="1.10.1670.10">
    <property type="entry name" value="Helix-hairpin-Helix base-excision DNA repair enzymes (C-terminal)"/>
    <property type="match status" value="1"/>
</dbReference>
<keyword evidence="8" id="KW-0862">Zinc</keyword>
<dbReference type="CDD" id="cd00056">
    <property type="entry name" value="ENDO3c"/>
    <property type="match status" value="1"/>
</dbReference>
<dbReference type="InterPro" id="IPR035451">
    <property type="entry name" value="Ada-like_dom_sf"/>
</dbReference>
<keyword evidence="13" id="KW-0234">DNA repair</keyword>
<evidence type="ECO:0000256" key="12">
    <source>
        <dbReference type="ARBA" id="ARBA00023163"/>
    </source>
</evidence>
<dbReference type="PROSITE" id="PS00041">
    <property type="entry name" value="HTH_ARAC_FAMILY_1"/>
    <property type="match status" value="1"/>
</dbReference>
<keyword evidence="7" id="KW-0227">DNA damage</keyword>
<evidence type="ECO:0000256" key="13">
    <source>
        <dbReference type="ARBA" id="ARBA00023204"/>
    </source>
</evidence>
<dbReference type="RefSeq" id="WP_255922066.1">
    <property type="nucleotide sequence ID" value="NZ_JANFNG010000018.1"/>
</dbReference>
<keyword evidence="16" id="KW-1185">Reference proteome</keyword>
<keyword evidence="5" id="KW-0808">Transferase</keyword>
<evidence type="ECO:0000256" key="2">
    <source>
        <dbReference type="ARBA" id="ARBA00001947"/>
    </source>
</evidence>
<dbReference type="InterPro" id="IPR051912">
    <property type="entry name" value="Alkylbase_DNA_Glycosylase/TA"/>
</dbReference>
<dbReference type="SUPFAM" id="SSF46689">
    <property type="entry name" value="Homeodomain-like"/>
    <property type="match status" value="1"/>
</dbReference>
<dbReference type="Pfam" id="PF06029">
    <property type="entry name" value="AlkA_N"/>
    <property type="match status" value="1"/>
</dbReference>
<evidence type="ECO:0000256" key="7">
    <source>
        <dbReference type="ARBA" id="ARBA00022763"/>
    </source>
</evidence>
<dbReference type="Gene3D" id="1.10.10.60">
    <property type="entry name" value="Homeodomain-like"/>
    <property type="match status" value="1"/>
</dbReference>
<dbReference type="SUPFAM" id="SSF57884">
    <property type="entry name" value="Ada DNA repair protein, N-terminal domain (N-Ada 10)"/>
    <property type="match status" value="1"/>
</dbReference>
<dbReference type="InterPro" id="IPR018062">
    <property type="entry name" value="HTH_AraC-typ_CS"/>
</dbReference>
<evidence type="ECO:0000313" key="16">
    <source>
        <dbReference type="Proteomes" id="UP001057702"/>
    </source>
</evidence>
<dbReference type="PANTHER" id="PTHR43003">
    <property type="entry name" value="DNA-3-METHYLADENINE GLYCOSYLASE"/>
    <property type="match status" value="1"/>
</dbReference>
<evidence type="ECO:0000256" key="5">
    <source>
        <dbReference type="ARBA" id="ARBA00022679"/>
    </source>
</evidence>
<dbReference type="EC" id="3.2.2.21" evidence="3"/>
<evidence type="ECO:0000256" key="10">
    <source>
        <dbReference type="ARBA" id="ARBA00023125"/>
    </source>
</evidence>
<name>A0ABT1PZQ1_9ACTN</name>
<dbReference type="Pfam" id="PF12833">
    <property type="entry name" value="HTH_18"/>
    <property type="match status" value="1"/>
</dbReference>
<gene>
    <name evidence="15" type="ORF">NGB36_21490</name>
</gene>
<dbReference type="SUPFAM" id="SSF48150">
    <property type="entry name" value="DNA-glycosylase"/>
    <property type="match status" value="1"/>
</dbReference>
<dbReference type="InterPro" id="IPR018060">
    <property type="entry name" value="HTH_AraC"/>
</dbReference>
<dbReference type="InterPro" id="IPR037046">
    <property type="entry name" value="AlkA_N_sf"/>
</dbReference>